<feature type="domain" description="Endonuclease/exonuclease/phosphatase" evidence="1">
    <location>
        <begin position="13"/>
        <end position="241"/>
    </location>
</feature>
<protein>
    <submittedName>
        <fullName evidence="2">Endonuclease</fullName>
    </submittedName>
</protein>
<organism evidence="2 3">
    <name type="scientific">Salinisphaera japonica YTM-1</name>
    <dbReference type="NCBI Taxonomy" id="1209778"/>
    <lineage>
        <taxon>Bacteria</taxon>
        <taxon>Pseudomonadati</taxon>
        <taxon>Pseudomonadota</taxon>
        <taxon>Gammaproteobacteria</taxon>
        <taxon>Salinisphaerales</taxon>
        <taxon>Salinisphaeraceae</taxon>
        <taxon>Salinisphaera</taxon>
    </lineage>
</organism>
<evidence type="ECO:0000313" key="3">
    <source>
        <dbReference type="Proteomes" id="UP000285310"/>
    </source>
</evidence>
<reference evidence="2 3" key="1">
    <citation type="submission" date="2013-10" db="EMBL/GenBank/DDBJ databases">
        <title>Salinisphaera japonica YTM-1 Genome Sequencing.</title>
        <authorList>
            <person name="Lai Q."/>
            <person name="Li C."/>
            <person name="Shao Z."/>
        </authorList>
    </citation>
    <scope>NUCLEOTIDE SEQUENCE [LARGE SCALE GENOMIC DNA]</scope>
    <source>
        <strain evidence="2 3">YTM-1</strain>
    </source>
</reference>
<keyword evidence="2" id="KW-0540">Nuclease</keyword>
<evidence type="ECO:0000313" key="2">
    <source>
        <dbReference type="EMBL" id="ROO30832.1"/>
    </source>
</evidence>
<dbReference type="AlphaFoldDB" id="A0A423PYY9"/>
<dbReference type="Gene3D" id="3.60.10.10">
    <property type="entry name" value="Endonuclease/exonuclease/phosphatase"/>
    <property type="match status" value="1"/>
</dbReference>
<dbReference type="PANTHER" id="PTHR14859">
    <property type="entry name" value="CALCOFLUOR WHITE HYPERSENSITIVE PROTEIN PRECURSOR"/>
    <property type="match status" value="1"/>
</dbReference>
<dbReference type="InterPro" id="IPR005135">
    <property type="entry name" value="Endo/exonuclease/phosphatase"/>
</dbReference>
<keyword evidence="2" id="KW-0378">Hydrolase</keyword>
<accession>A0A423PYY9</accession>
<dbReference type="GO" id="GO:0016020">
    <property type="term" value="C:membrane"/>
    <property type="evidence" value="ECO:0007669"/>
    <property type="project" value="GOC"/>
</dbReference>
<dbReference type="SUPFAM" id="SSF56219">
    <property type="entry name" value="DNase I-like"/>
    <property type="match status" value="1"/>
</dbReference>
<dbReference type="GO" id="GO:0006506">
    <property type="term" value="P:GPI anchor biosynthetic process"/>
    <property type="evidence" value="ECO:0007669"/>
    <property type="project" value="TreeGrafter"/>
</dbReference>
<dbReference type="InterPro" id="IPR036691">
    <property type="entry name" value="Endo/exonu/phosph_ase_sf"/>
</dbReference>
<keyword evidence="2" id="KW-0255">Endonuclease</keyword>
<keyword evidence="3" id="KW-1185">Reference proteome</keyword>
<proteinExistence type="predicted"/>
<comment type="caution">
    <text evidence="2">The sequence shown here is derived from an EMBL/GenBank/DDBJ whole genome shotgun (WGS) entry which is preliminary data.</text>
</comment>
<dbReference type="Proteomes" id="UP000285310">
    <property type="component" value="Unassembled WGS sequence"/>
</dbReference>
<dbReference type="PANTHER" id="PTHR14859:SF15">
    <property type="entry name" value="ENDONUCLEASE_EXONUCLEASE_PHOSPHATASE DOMAIN-CONTAINING PROTEIN"/>
    <property type="match status" value="1"/>
</dbReference>
<dbReference type="Pfam" id="PF03372">
    <property type="entry name" value="Exo_endo_phos"/>
    <property type="match status" value="1"/>
</dbReference>
<dbReference type="EMBL" id="AYKG01000009">
    <property type="protein sequence ID" value="ROO30832.1"/>
    <property type="molecule type" value="Genomic_DNA"/>
</dbReference>
<dbReference type="InParanoid" id="A0A423PYY9"/>
<sequence length="267" mass="29773">MTAPQNDTPLRVLSFNMQVGIGTRRYREYLTRGWRHLLPSQGVRDNLDRIGRLIADYDIIGLQEIDAGSRRSRYQNQIEAVAREAGLAYWYVQVNRDMGRVAQHGLGLISRYKPFNVEEHKLPGRVPGRGALIARFGTPANALTVVVTHLSLGAASRAQQLAAICDLVAHDEHVILMGDTNCTTRELIADPALAASSLRVYDRLLPTFPAWRPRRGIDHILRSDTLDITDARVVDAVLSDHRPVAMDVRLPDTLIKDMQTPRGAVSD</sequence>
<dbReference type="GO" id="GO:0004519">
    <property type="term" value="F:endonuclease activity"/>
    <property type="evidence" value="ECO:0007669"/>
    <property type="project" value="UniProtKB-KW"/>
</dbReference>
<dbReference type="RefSeq" id="WP_123657355.1">
    <property type="nucleotide sequence ID" value="NZ_AYKG01000009.1"/>
</dbReference>
<gene>
    <name evidence="2" type="ORF">SAJA_04015</name>
</gene>
<name>A0A423PYY9_9GAMM</name>
<dbReference type="InterPro" id="IPR051916">
    <property type="entry name" value="GPI-anchor_lipid_remodeler"/>
</dbReference>
<evidence type="ECO:0000259" key="1">
    <source>
        <dbReference type="Pfam" id="PF03372"/>
    </source>
</evidence>
<dbReference type="OrthoDB" id="5293344at2"/>